<comment type="caution">
    <text evidence="1">The sequence shown here is derived from an EMBL/GenBank/DDBJ whole genome shotgun (WGS) entry which is preliminary data.</text>
</comment>
<reference evidence="1" key="1">
    <citation type="submission" date="2021-06" db="EMBL/GenBank/DDBJ databases">
        <authorList>
            <person name="Kallberg Y."/>
            <person name="Tangrot J."/>
            <person name="Rosling A."/>
        </authorList>
    </citation>
    <scope>NUCLEOTIDE SEQUENCE</scope>
    <source>
        <strain evidence="1">CL356</strain>
    </source>
</reference>
<evidence type="ECO:0000313" key="1">
    <source>
        <dbReference type="EMBL" id="CAG8520107.1"/>
    </source>
</evidence>
<dbReference type="EMBL" id="CAJVPT010005440">
    <property type="protein sequence ID" value="CAG8520107.1"/>
    <property type="molecule type" value="Genomic_DNA"/>
</dbReference>
<proteinExistence type="predicted"/>
<evidence type="ECO:0000313" key="2">
    <source>
        <dbReference type="Proteomes" id="UP000789525"/>
    </source>
</evidence>
<accession>A0ACA9LDI1</accession>
<sequence length="399" mass="45115">MRFPYWDWASPSTLTHGIPSVIFDEYVNIDNPVRKNVKIRNPLRAYTLPEDLGSLGLVGDESNPTQRPYVPDATSPYTPKGYATVRHPDTNYFTNADATNLDVITSCSSVFRPNIYQVFLVNNWREFSNHGDPADGKPDSNYGHYSSIEVAHDAVHGAACHPEAWIVGNEDTEGTFTQAVNKRIDENTPLTPFRKAENDYWTSKDVRYTKTLGYNYPELQHEKVDPRGLLLDMLDYYHPNLFLQYHWRLTLKVKKNKVGLPFQLRVFLDLPTASPSTPITSPNYAGYISIFARGRETQCANCANQKEAVVNGNVDLTMCMKRLFIDLNPGSRGDTVSQSLTPNQITILAVLNDGSGISLEEVGLISADYWVYDEGPKYDQEYENWSKKHVGQVYPQANN</sequence>
<gene>
    <name evidence="1" type="ORF">ACOLOM_LOCUS3613</name>
</gene>
<dbReference type="Proteomes" id="UP000789525">
    <property type="component" value="Unassembled WGS sequence"/>
</dbReference>
<name>A0ACA9LDI1_9GLOM</name>
<keyword evidence="2" id="KW-1185">Reference proteome</keyword>
<organism evidence="1 2">
    <name type="scientific">Acaulospora colombiana</name>
    <dbReference type="NCBI Taxonomy" id="27376"/>
    <lineage>
        <taxon>Eukaryota</taxon>
        <taxon>Fungi</taxon>
        <taxon>Fungi incertae sedis</taxon>
        <taxon>Mucoromycota</taxon>
        <taxon>Glomeromycotina</taxon>
        <taxon>Glomeromycetes</taxon>
        <taxon>Diversisporales</taxon>
        <taxon>Acaulosporaceae</taxon>
        <taxon>Acaulospora</taxon>
    </lineage>
</organism>
<protein>
    <submittedName>
        <fullName evidence="1">12159_t:CDS:1</fullName>
    </submittedName>
</protein>